<dbReference type="Proteomes" id="UP001204953">
    <property type="component" value="Unassembled WGS sequence"/>
</dbReference>
<evidence type="ECO:0000313" key="2">
    <source>
        <dbReference type="Proteomes" id="UP001204953"/>
    </source>
</evidence>
<dbReference type="RefSeq" id="WP_254010112.1">
    <property type="nucleotide sequence ID" value="NZ_JAMZMM010000010.1"/>
</dbReference>
<name>A0AAE3GMF4_9CYAN</name>
<accession>A0AAE3GMF4</accession>
<proteinExistence type="predicted"/>
<dbReference type="EMBL" id="JAMZMM010000010">
    <property type="protein sequence ID" value="MCP2727295.1"/>
    <property type="molecule type" value="Genomic_DNA"/>
</dbReference>
<gene>
    <name evidence="1" type="ORF">NJ959_02255</name>
</gene>
<evidence type="ECO:0000313" key="1">
    <source>
        <dbReference type="EMBL" id="MCP2727295.1"/>
    </source>
</evidence>
<comment type="caution">
    <text evidence="1">The sequence shown here is derived from an EMBL/GenBank/DDBJ whole genome shotgun (WGS) entry which is preliminary data.</text>
</comment>
<reference evidence="1" key="1">
    <citation type="submission" date="2022-06" db="EMBL/GenBank/DDBJ databases">
        <title>New cyanobacteria of genus Symplocastrum in benthos of Lake Baikal.</title>
        <authorList>
            <person name="Sorokovikova E."/>
            <person name="Tikhonova I."/>
            <person name="Krasnopeev A."/>
            <person name="Evseev P."/>
            <person name="Gladkikh A."/>
            <person name="Belykh O."/>
        </authorList>
    </citation>
    <scope>NUCLEOTIDE SEQUENCE</scope>
    <source>
        <strain evidence="1">BBK-W-15</strain>
    </source>
</reference>
<organism evidence="1 2">
    <name type="scientific">Limnofasciculus baicalensis BBK-W-15</name>
    <dbReference type="NCBI Taxonomy" id="2699891"/>
    <lineage>
        <taxon>Bacteria</taxon>
        <taxon>Bacillati</taxon>
        <taxon>Cyanobacteriota</taxon>
        <taxon>Cyanophyceae</taxon>
        <taxon>Coleofasciculales</taxon>
        <taxon>Coleofasciculaceae</taxon>
        <taxon>Limnofasciculus</taxon>
        <taxon>Limnofasciculus baicalensis</taxon>
    </lineage>
</organism>
<keyword evidence="2" id="KW-1185">Reference proteome</keyword>
<sequence>MFERFTEKAIEVMLLAQEDSKRRPRTMLDVANALKVIYQQETGEAYPRPEPEVGKDIADSLNNRAVANF</sequence>
<dbReference type="AlphaFoldDB" id="A0AAE3GMF4"/>
<protein>
    <submittedName>
        <fullName evidence="1">Uncharacterized protein</fullName>
    </submittedName>
</protein>